<evidence type="ECO:0000313" key="7">
    <source>
        <dbReference type="EMBL" id="KGE03953.1"/>
    </source>
</evidence>
<evidence type="ECO:0000256" key="1">
    <source>
        <dbReference type="ARBA" id="ARBA00004651"/>
    </source>
</evidence>
<dbReference type="GO" id="GO:0005524">
    <property type="term" value="F:ATP binding"/>
    <property type="evidence" value="ECO:0007669"/>
    <property type="project" value="UniProtKB-KW"/>
</dbReference>
<dbReference type="GO" id="GO:0005886">
    <property type="term" value="C:plasma membrane"/>
    <property type="evidence" value="ECO:0007669"/>
    <property type="project" value="UniProtKB-SubCell"/>
</dbReference>
<dbReference type="Gene3D" id="3.40.50.300">
    <property type="entry name" value="P-loop containing nucleotide triphosphate hydrolases"/>
    <property type="match status" value="1"/>
</dbReference>
<organism evidence="7 8">
    <name type="scientific">Pseudohaliea rubra DSM 19751</name>
    <dbReference type="NCBI Taxonomy" id="1265313"/>
    <lineage>
        <taxon>Bacteria</taxon>
        <taxon>Pseudomonadati</taxon>
        <taxon>Pseudomonadota</taxon>
        <taxon>Gammaproteobacteria</taxon>
        <taxon>Cellvibrionales</taxon>
        <taxon>Halieaceae</taxon>
        <taxon>Pseudohaliea</taxon>
    </lineage>
</organism>
<feature type="transmembrane region" description="Helical" evidence="5">
    <location>
        <begin position="67"/>
        <end position="87"/>
    </location>
</feature>
<feature type="transmembrane region" description="Helical" evidence="5">
    <location>
        <begin position="144"/>
        <end position="162"/>
    </location>
</feature>
<gene>
    <name evidence="7" type="ORF">HRUBRA_01458</name>
</gene>
<dbReference type="RefSeq" id="WP_035514871.1">
    <property type="nucleotide sequence ID" value="NZ_KN234751.1"/>
</dbReference>
<evidence type="ECO:0000256" key="4">
    <source>
        <dbReference type="ARBA" id="ARBA00023136"/>
    </source>
</evidence>
<feature type="transmembrane region" description="Helical" evidence="5">
    <location>
        <begin position="29"/>
        <end position="55"/>
    </location>
</feature>
<sequence>MAESPTADKRSLITLFRYFVLILGPEHRFYTLTILYGIGISVLSVATPVSVQMLVNSVAATGLPTPLIVLALSLFGLLLIAGALRALRIYVMDVFGRRFYARLVSEISLRALYARNPHFEDNQKGPLFNRYFDIIQVMIRMPDILIGGFTIILQAAAGFVLTSFYHPFLLVFNLVIVALLWLVWLIWGPRAIRSAVELSHRKHVTAAFLEGLGKSNGFFKSARHIDDALERTDQVTGAYIEQHRHLFRQHFSQTLCFLFIYAAGSAALLGLGGWLVIEGQLSLGQLVAAELVLSVVLYGISQLGIYLNYFYYLCAAVDELSLFMQVEQERPEEPLHRLALDARLDFVAVRTAFRGITVALDCRIPAGARVCAYAGSHLAQRLFTELLKCHEAPENGYIALGDQDLRSLKVHEARQEIIVLDRPSAVETDIRDYLRLSADDEHAMDVMTAIRAVGLERSITELANGLDTPLVATGWPLSITETMQLKLAAALIACPRVLVLSQVYDAVPEGHLKASLDLLQARAGTTVIYFTNKHTDFSFTAWLHLGRDEQQLFDSYERLCDAMGFERLTLREPVEGHGMESSGTREGV</sequence>
<dbReference type="SUPFAM" id="SSF90123">
    <property type="entry name" value="ABC transporter transmembrane region"/>
    <property type="match status" value="1"/>
</dbReference>
<dbReference type="PATRIC" id="fig|1265313.6.peg.1442"/>
<evidence type="ECO:0000313" key="8">
    <source>
        <dbReference type="Proteomes" id="UP000029640"/>
    </source>
</evidence>
<dbReference type="Proteomes" id="UP000029640">
    <property type="component" value="Unassembled WGS sequence"/>
</dbReference>
<dbReference type="PANTHER" id="PTHR43394">
    <property type="entry name" value="ATP-DEPENDENT PERMEASE MDL1, MITOCHONDRIAL"/>
    <property type="match status" value="1"/>
</dbReference>
<proteinExistence type="predicted"/>
<protein>
    <submittedName>
        <fullName evidence="7">Toxin secretion ABC transporter ATP-binding protein</fullName>
    </submittedName>
</protein>
<feature type="transmembrane region" description="Helical" evidence="5">
    <location>
        <begin position="254"/>
        <end position="277"/>
    </location>
</feature>
<accession>A0A095VS84</accession>
<name>A0A095VS84_9GAMM</name>
<dbReference type="Gene3D" id="1.20.1560.10">
    <property type="entry name" value="ABC transporter type 1, transmembrane domain"/>
    <property type="match status" value="1"/>
</dbReference>
<keyword evidence="3 5" id="KW-1133">Transmembrane helix</keyword>
<dbReference type="OrthoDB" id="311344at2"/>
<comment type="caution">
    <text evidence="7">The sequence shown here is derived from an EMBL/GenBank/DDBJ whole genome shotgun (WGS) entry which is preliminary data.</text>
</comment>
<dbReference type="HOGENOM" id="CLU_000604_60_1_6"/>
<dbReference type="InterPro" id="IPR039421">
    <property type="entry name" value="Type_1_exporter"/>
</dbReference>
<reference evidence="7 8" key="1">
    <citation type="journal article" date="2014" name="Genome Announc.">
        <title>Genome Sequence of Gammaproteobacterial Pseudohaliea rubra Type Strain DSM 19751, Isolated from Coastal Seawater of the Mediterranean Sea.</title>
        <authorList>
            <person name="Spring S."/>
            <person name="Fiebig A."/>
            <person name="Riedel T."/>
            <person name="Goker M."/>
            <person name="Klenk H.P."/>
        </authorList>
    </citation>
    <scope>NUCLEOTIDE SEQUENCE [LARGE SCALE GENOMIC DNA]</scope>
    <source>
        <strain evidence="7 8">DSM 19751</strain>
    </source>
</reference>
<dbReference type="Pfam" id="PF00664">
    <property type="entry name" value="ABC_membrane"/>
    <property type="match status" value="1"/>
</dbReference>
<dbReference type="PANTHER" id="PTHR43394:SF4">
    <property type="entry name" value="TOXIN SECRETION ABC TRANSPORTER ATP-BINDING PROTEIN"/>
    <property type="match status" value="1"/>
</dbReference>
<dbReference type="AlphaFoldDB" id="A0A095VS84"/>
<keyword evidence="7" id="KW-0067">ATP-binding</keyword>
<dbReference type="SUPFAM" id="SSF52540">
    <property type="entry name" value="P-loop containing nucleoside triphosphate hydrolases"/>
    <property type="match status" value="1"/>
</dbReference>
<keyword evidence="2 5" id="KW-0812">Transmembrane</keyword>
<dbReference type="eggNOG" id="COG2274">
    <property type="taxonomic scope" value="Bacteria"/>
</dbReference>
<keyword evidence="7" id="KW-0547">Nucleotide-binding</keyword>
<dbReference type="GO" id="GO:0015421">
    <property type="term" value="F:ABC-type oligopeptide transporter activity"/>
    <property type="evidence" value="ECO:0007669"/>
    <property type="project" value="TreeGrafter"/>
</dbReference>
<keyword evidence="8" id="KW-1185">Reference proteome</keyword>
<comment type="subcellular location">
    <subcellularLocation>
        <location evidence="1">Cell membrane</location>
        <topology evidence="1">Multi-pass membrane protein</topology>
    </subcellularLocation>
</comment>
<dbReference type="STRING" id="1265313.HRUBRA_01458"/>
<dbReference type="InterPro" id="IPR036640">
    <property type="entry name" value="ABC1_TM_sf"/>
</dbReference>
<keyword evidence="4 5" id="KW-0472">Membrane</keyword>
<evidence type="ECO:0000256" key="2">
    <source>
        <dbReference type="ARBA" id="ARBA00022692"/>
    </source>
</evidence>
<evidence type="ECO:0000259" key="6">
    <source>
        <dbReference type="PROSITE" id="PS50929"/>
    </source>
</evidence>
<feature type="domain" description="ABC transmembrane type-1" evidence="6">
    <location>
        <begin position="32"/>
        <end position="310"/>
    </location>
</feature>
<evidence type="ECO:0000256" key="3">
    <source>
        <dbReference type="ARBA" id="ARBA00022989"/>
    </source>
</evidence>
<dbReference type="InterPro" id="IPR011527">
    <property type="entry name" value="ABC1_TM_dom"/>
</dbReference>
<feature type="transmembrane region" description="Helical" evidence="5">
    <location>
        <begin position="168"/>
        <end position="187"/>
    </location>
</feature>
<dbReference type="InterPro" id="IPR027417">
    <property type="entry name" value="P-loop_NTPase"/>
</dbReference>
<dbReference type="PROSITE" id="PS50929">
    <property type="entry name" value="ABC_TM1F"/>
    <property type="match status" value="1"/>
</dbReference>
<evidence type="ECO:0000256" key="5">
    <source>
        <dbReference type="SAM" id="Phobius"/>
    </source>
</evidence>
<dbReference type="EMBL" id="AUVB01000042">
    <property type="protein sequence ID" value="KGE03953.1"/>
    <property type="molecule type" value="Genomic_DNA"/>
</dbReference>